<dbReference type="AlphaFoldDB" id="A0A2K8SZL9"/>
<dbReference type="GO" id="GO:0005524">
    <property type="term" value="F:ATP binding"/>
    <property type="evidence" value="ECO:0007669"/>
    <property type="project" value="InterPro"/>
</dbReference>
<dbReference type="SUPFAM" id="SSF52540">
    <property type="entry name" value="P-loop containing nucleoside triphosphate hydrolases"/>
    <property type="match status" value="1"/>
</dbReference>
<dbReference type="SMART" id="SM00382">
    <property type="entry name" value="AAA"/>
    <property type="match status" value="1"/>
</dbReference>
<feature type="domain" description="AAA+ ATPase" evidence="1">
    <location>
        <begin position="161"/>
        <end position="288"/>
    </location>
</feature>
<dbReference type="InterPro" id="IPR027417">
    <property type="entry name" value="P-loop_NTPase"/>
</dbReference>
<sequence length="343" mass="38615">MASERTPSLLKDLRFVISGNFEGERNPAEIIQGWRIRTPQYQPQKLAEFKTHVTHKLDSDPKAKLTTELEHLSRDEDTETTIGRWLGYLLQIGSGISPERVSAHIWQELRDDKSLEAFWATRGRLVSQSNYWLRAIRHTLGGNVSLPRTDLLSKLKASVLTKQITILIGPSGSGKSALSKLSMQTIFPNYTSLFLHPKDIINFTEAPDSATRRETRRIDELITAQIIDKPLIIIDDLDHVDDQSFNSVFNLLQNVLANETSTDVRFILVAHLDAENSICEKIAARLGTQISSDDIVKLPQLPINELQLSNALTGEVAHLVQRADEFGPALNLKLLDWLIRSVQ</sequence>
<dbReference type="InterPro" id="IPR003959">
    <property type="entry name" value="ATPase_AAA_core"/>
</dbReference>
<proteinExistence type="predicted"/>
<dbReference type="Gene3D" id="3.40.50.300">
    <property type="entry name" value="P-loop containing nucleotide triphosphate hydrolases"/>
    <property type="match status" value="1"/>
</dbReference>
<name>A0A2K8SZL9_9NOSO</name>
<keyword evidence="3" id="KW-1185">Reference proteome</keyword>
<protein>
    <submittedName>
        <fullName evidence="2">ABC-type oligopeptide transport system, ATPase component</fullName>
    </submittedName>
</protein>
<dbReference type="InterPro" id="IPR003593">
    <property type="entry name" value="AAA+_ATPase"/>
</dbReference>
<dbReference type="EMBL" id="CP024785">
    <property type="protein sequence ID" value="AUB40820.1"/>
    <property type="molecule type" value="Genomic_DNA"/>
</dbReference>
<evidence type="ECO:0000259" key="1">
    <source>
        <dbReference type="SMART" id="SM00382"/>
    </source>
</evidence>
<gene>
    <name evidence="2" type="ORF">COO91_06849</name>
</gene>
<dbReference type="CDD" id="cd00009">
    <property type="entry name" value="AAA"/>
    <property type="match status" value="1"/>
</dbReference>
<dbReference type="KEGG" id="nfl:COO91_06849"/>
<reference evidence="2 3" key="1">
    <citation type="submission" date="2017-11" db="EMBL/GenBank/DDBJ databases">
        <title>Complete genome of a free-living desiccation-tolerant cyanobacterium and its photosynthetic adaptation to extreme terrestrial habitat.</title>
        <authorList>
            <person name="Shang J."/>
        </authorList>
    </citation>
    <scope>NUCLEOTIDE SEQUENCE [LARGE SCALE GENOMIC DNA]</scope>
    <source>
        <strain evidence="2 3">CCNUN1</strain>
    </source>
</reference>
<evidence type="ECO:0000313" key="2">
    <source>
        <dbReference type="EMBL" id="AUB40820.1"/>
    </source>
</evidence>
<dbReference type="Proteomes" id="UP000232003">
    <property type="component" value="Chromosome"/>
</dbReference>
<dbReference type="RefSeq" id="WP_100901415.1">
    <property type="nucleotide sequence ID" value="NZ_CAWNNC010000001.1"/>
</dbReference>
<accession>A0A2K8SZL9</accession>
<organism evidence="2 3">
    <name type="scientific">Nostoc flagelliforme CCNUN1</name>
    <dbReference type="NCBI Taxonomy" id="2038116"/>
    <lineage>
        <taxon>Bacteria</taxon>
        <taxon>Bacillati</taxon>
        <taxon>Cyanobacteriota</taxon>
        <taxon>Cyanophyceae</taxon>
        <taxon>Nostocales</taxon>
        <taxon>Nostocaceae</taxon>
        <taxon>Nostoc</taxon>
    </lineage>
</organism>
<dbReference type="Pfam" id="PF00004">
    <property type="entry name" value="AAA"/>
    <property type="match status" value="1"/>
</dbReference>
<dbReference type="OrthoDB" id="567881at2"/>
<evidence type="ECO:0000313" key="3">
    <source>
        <dbReference type="Proteomes" id="UP000232003"/>
    </source>
</evidence>
<dbReference type="GO" id="GO:0016887">
    <property type="term" value="F:ATP hydrolysis activity"/>
    <property type="evidence" value="ECO:0007669"/>
    <property type="project" value="InterPro"/>
</dbReference>